<gene>
    <name evidence="1" type="ORF">RirG_151040</name>
</gene>
<dbReference type="HOGENOM" id="CLU_638004_0_0_1"/>
<reference evidence="1 2" key="1">
    <citation type="submission" date="2014-02" db="EMBL/GenBank/DDBJ databases">
        <title>Single nucleus genome sequencing reveals high similarity among nuclei of an endomycorrhizal fungus.</title>
        <authorList>
            <person name="Lin K."/>
            <person name="Geurts R."/>
            <person name="Zhang Z."/>
            <person name="Limpens E."/>
            <person name="Saunders D.G."/>
            <person name="Mu D."/>
            <person name="Pang E."/>
            <person name="Cao H."/>
            <person name="Cha H."/>
            <person name="Lin T."/>
            <person name="Zhou Q."/>
            <person name="Shang Y."/>
            <person name="Li Y."/>
            <person name="Ivanov S."/>
            <person name="Sharma T."/>
            <person name="Velzen R.V."/>
            <person name="Ruijter N.D."/>
            <person name="Aanen D.K."/>
            <person name="Win J."/>
            <person name="Kamoun S."/>
            <person name="Bisseling T."/>
            <person name="Huang S."/>
        </authorList>
    </citation>
    <scope>NUCLEOTIDE SEQUENCE [LARGE SCALE GENOMIC DNA]</scope>
    <source>
        <strain evidence="2">DAOM197198w</strain>
    </source>
</reference>
<sequence>MVPKIGHYTKALNSKELSFNKEKSVRDGYQFEYNNEIIEFDQVNILRSWPNDIQIHHAFDQSRQLACDLAEFLGMLTPDIVPINSLRPYILIGPNDGEVSGSDNHDECMQDSDENFSNLDLSQIIGYAAKEVNLIRQKENEREKVNINKDSQNLSLNECQKQLSFIDIDETLDSSIINTDINNTDTTILVTENVIDFQEMVYQREKHNAYNSRNIERTIKTNSTKLCKSGLIKPNQANHIVSFFSKNENAEMRIVKQREKRWKNERKTMSQSLATFYEKGQSKKRQKILIDNKNLIENIESANINSHNPLNEQDFVLVVFGLQLCIGQVISSFYEAYGYHSYHQEPITDIENISYITLKVFTSIRNIFSALTEEGCFLITHQHPKNVIYHLNMQDIKVFDDNTLQLLNKAKIHYNFFNQKEVIQIIAQNL</sequence>
<evidence type="ECO:0000313" key="2">
    <source>
        <dbReference type="Proteomes" id="UP000022910"/>
    </source>
</evidence>
<proteinExistence type="predicted"/>
<accession>A0A015KUF7</accession>
<name>A0A015KUF7_RHIIW</name>
<comment type="caution">
    <text evidence="1">The sequence shown here is derived from an EMBL/GenBank/DDBJ whole genome shotgun (WGS) entry which is preliminary data.</text>
</comment>
<dbReference type="Proteomes" id="UP000022910">
    <property type="component" value="Unassembled WGS sequence"/>
</dbReference>
<dbReference type="AlphaFoldDB" id="A0A015KUF7"/>
<organism evidence="1 2">
    <name type="scientific">Rhizophagus irregularis (strain DAOM 197198w)</name>
    <name type="common">Glomus intraradices</name>
    <dbReference type="NCBI Taxonomy" id="1432141"/>
    <lineage>
        <taxon>Eukaryota</taxon>
        <taxon>Fungi</taxon>
        <taxon>Fungi incertae sedis</taxon>
        <taxon>Mucoromycota</taxon>
        <taxon>Glomeromycotina</taxon>
        <taxon>Glomeromycetes</taxon>
        <taxon>Glomerales</taxon>
        <taxon>Glomeraceae</taxon>
        <taxon>Rhizophagus</taxon>
    </lineage>
</organism>
<evidence type="ECO:0000313" key="1">
    <source>
        <dbReference type="EMBL" id="EXX63581.1"/>
    </source>
</evidence>
<protein>
    <submittedName>
        <fullName evidence="1">Uncharacterized protein</fullName>
    </submittedName>
</protein>
<dbReference type="EMBL" id="JEMT01023872">
    <property type="protein sequence ID" value="EXX63581.1"/>
    <property type="molecule type" value="Genomic_DNA"/>
</dbReference>
<dbReference type="OrthoDB" id="2437854at2759"/>
<keyword evidence="2" id="KW-1185">Reference proteome</keyword>